<evidence type="ECO:0000259" key="1">
    <source>
        <dbReference type="PROSITE" id="PS50041"/>
    </source>
</evidence>
<dbReference type="PROSITE" id="PS50041">
    <property type="entry name" value="C_TYPE_LECTIN_2"/>
    <property type="match status" value="1"/>
</dbReference>
<dbReference type="SUPFAM" id="SSF53300">
    <property type="entry name" value="vWA-like"/>
    <property type="match status" value="1"/>
</dbReference>
<dbReference type="InterPro" id="IPR001304">
    <property type="entry name" value="C-type_lectin-like"/>
</dbReference>
<dbReference type="InterPro" id="IPR002035">
    <property type="entry name" value="VWF_A"/>
</dbReference>
<evidence type="ECO:0000313" key="3">
    <source>
        <dbReference type="EMBL" id="GMR59775.1"/>
    </source>
</evidence>
<dbReference type="Gene3D" id="3.10.100.10">
    <property type="entry name" value="Mannose-Binding Protein A, subunit A"/>
    <property type="match status" value="1"/>
</dbReference>
<dbReference type="InterPro" id="IPR036465">
    <property type="entry name" value="vWFA_dom_sf"/>
</dbReference>
<dbReference type="InterPro" id="IPR016186">
    <property type="entry name" value="C-type_lectin-like/link_sf"/>
</dbReference>
<dbReference type="AlphaFoldDB" id="A0AAN5ID73"/>
<feature type="non-terminal residue" evidence="3">
    <location>
        <position position="1"/>
    </location>
</feature>
<evidence type="ECO:0000313" key="4">
    <source>
        <dbReference type="Proteomes" id="UP001328107"/>
    </source>
</evidence>
<name>A0AAN5ID73_9BILA</name>
<dbReference type="SUPFAM" id="SSF56436">
    <property type="entry name" value="C-type lectin-like"/>
    <property type="match status" value="1"/>
</dbReference>
<feature type="domain" description="VWFA" evidence="2">
    <location>
        <begin position="28"/>
        <end position="204"/>
    </location>
</feature>
<feature type="domain" description="C-type lectin" evidence="1">
    <location>
        <begin position="223"/>
        <end position="340"/>
    </location>
</feature>
<keyword evidence="4" id="KW-1185">Reference proteome</keyword>
<evidence type="ECO:0000259" key="2">
    <source>
        <dbReference type="PROSITE" id="PS50234"/>
    </source>
</evidence>
<dbReference type="Pfam" id="PF00059">
    <property type="entry name" value="Lectin_C"/>
    <property type="match status" value="1"/>
</dbReference>
<dbReference type="SMART" id="SM00327">
    <property type="entry name" value="VWA"/>
    <property type="match status" value="1"/>
</dbReference>
<evidence type="ECO:0008006" key="5">
    <source>
        <dbReference type="Google" id="ProtNLM"/>
    </source>
</evidence>
<dbReference type="SMART" id="SM00034">
    <property type="entry name" value="CLECT"/>
    <property type="match status" value="1"/>
</dbReference>
<dbReference type="PANTHER" id="PTHR31024">
    <property type="entry name" value="C-TYPE LECTIN"/>
    <property type="match status" value="1"/>
</dbReference>
<comment type="caution">
    <text evidence="3">The sequence shown here is derived from an EMBL/GenBank/DDBJ whole genome shotgun (WGS) entry which is preliminary data.</text>
</comment>
<dbReference type="InterPro" id="IPR016187">
    <property type="entry name" value="CTDL_fold"/>
</dbReference>
<gene>
    <name evidence="3" type="ORF">PMAYCL1PPCAC_29970</name>
</gene>
<organism evidence="3 4">
    <name type="scientific">Pristionchus mayeri</name>
    <dbReference type="NCBI Taxonomy" id="1317129"/>
    <lineage>
        <taxon>Eukaryota</taxon>
        <taxon>Metazoa</taxon>
        <taxon>Ecdysozoa</taxon>
        <taxon>Nematoda</taxon>
        <taxon>Chromadorea</taxon>
        <taxon>Rhabditida</taxon>
        <taxon>Rhabditina</taxon>
        <taxon>Diplogasteromorpha</taxon>
        <taxon>Diplogasteroidea</taxon>
        <taxon>Neodiplogasteridae</taxon>
        <taxon>Pristionchus</taxon>
    </lineage>
</organism>
<proteinExistence type="predicted"/>
<dbReference type="PROSITE" id="PS50234">
    <property type="entry name" value="VWFA"/>
    <property type="match status" value="1"/>
</dbReference>
<accession>A0AAN5ID73</accession>
<reference evidence="4" key="1">
    <citation type="submission" date="2022-10" db="EMBL/GenBank/DDBJ databases">
        <title>Genome assembly of Pristionchus species.</title>
        <authorList>
            <person name="Yoshida K."/>
            <person name="Sommer R.J."/>
        </authorList>
    </citation>
    <scope>NUCLEOTIDE SEQUENCE [LARGE SCALE GENOMIC DNA]</scope>
    <source>
        <strain evidence="4">RS5460</strain>
    </source>
</reference>
<sequence length="351" mass="38500">PSSDEYCGCSVDSSMSPIGWKYEGIWLDVVIVLDTSEAMGQKALDDESLLMSGGRELLVTDSNAPFYTRIGVLAMGEEAQVLYNLNMTKADKLEGKTTITKGLKQINIVYAFEAAQNLLEEGKTSNPERGTTRQVIYYITDSDLTADQTYFNNFKSAQGVIIVNNFLQAGETERQGLKQLASEGYYFINNKNNAASLQAFCKANCFCKSDKNALGGSDPAIKAAGGCYKSSEDARAPFNKTQSECASHGGIIATIHEEEKGHFLINRVFTSNSDYFWLGYSKSDKGVWQWEDHSTDPYTNWGQNEPSTAPVAKCAYVDTTVSEMTWGAGNCQIAFPYICQLAPCSVGYSNC</sequence>
<dbReference type="PANTHER" id="PTHR31024:SF3">
    <property type="entry name" value="C-TYPE LECTIN-RELATED"/>
    <property type="match status" value="1"/>
</dbReference>
<dbReference type="Pfam" id="PF13519">
    <property type="entry name" value="VWA_2"/>
    <property type="match status" value="1"/>
</dbReference>
<protein>
    <recommendedName>
        <fullName evidence="5">C-type lectin</fullName>
    </recommendedName>
</protein>
<dbReference type="Gene3D" id="3.40.50.410">
    <property type="entry name" value="von Willebrand factor, type A domain"/>
    <property type="match status" value="1"/>
</dbReference>
<dbReference type="CDD" id="cd00037">
    <property type="entry name" value="CLECT"/>
    <property type="match status" value="1"/>
</dbReference>
<dbReference type="EMBL" id="BTRK01000006">
    <property type="protein sequence ID" value="GMR59775.1"/>
    <property type="molecule type" value="Genomic_DNA"/>
</dbReference>
<dbReference type="Proteomes" id="UP001328107">
    <property type="component" value="Unassembled WGS sequence"/>
</dbReference>